<organism evidence="1 2">
    <name type="scientific">Streptomyces spororaveus</name>
    <dbReference type="NCBI Taxonomy" id="284039"/>
    <lineage>
        <taxon>Bacteria</taxon>
        <taxon>Bacillati</taxon>
        <taxon>Actinomycetota</taxon>
        <taxon>Actinomycetes</taxon>
        <taxon>Kitasatosporales</taxon>
        <taxon>Streptomycetaceae</taxon>
        <taxon>Streptomyces</taxon>
    </lineage>
</organism>
<dbReference type="RefSeq" id="WP_202200180.1">
    <property type="nucleotide sequence ID" value="NZ_BAAATO010000001.1"/>
</dbReference>
<name>A0ABQ3TD79_9ACTN</name>
<sequence length="81" mass="8989">MVNSASEFASVDVANFGQVNTLDINHLNATIGHDHGHALARLRYSRLASGDTLLRLNCQFLEAPPLPWSCPSRSDLRLYRP</sequence>
<evidence type="ECO:0000313" key="2">
    <source>
        <dbReference type="Proteomes" id="UP000608522"/>
    </source>
</evidence>
<evidence type="ECO:0008006" key="3">
    <source>
        <dbReference type="Google" id="ProtNLM"/>
    </source>
</evidence>
<keyword evidence="2" id="KW-1185">Reference proteome</keyword>
<dbReference type="EMBL" id="BNED01000005">
    <property type="protein sequence ID" value="GHI78369.1"/>
    <property type="molecule type" value="Genomic_DNA"/>
</dbReference>
<dbReference type="Proteomes" id="UP000608522">
    <property type="component" value="Unassembled WGS sequence"/>
</dbReference>
<comment type="caution">
    <text evidence="1">The sequence shown here is derived from an EMBL/GenBank/DDBJ whole genome shotgun (WGS) entry which is preliminary data.</text>
</comment>
<reference evidence="2" key="1">
    <citation type="submission" date="2023-07" db="EMBL/GenBank/DDBJ databases">
        <title>Whole genome shotgun sequence of Streptomyces spororaveus NBRC 15456.</title>
        <authorList>
            <person name="Komaki H."/>
            <person name="Tamura T."/>
        </authorList>
    </citation>
    <scope>NUCLEOTIDE SEQUENCE [LARGE SCALE GENOMIC DNA]</scope>
    <source>
        <strain evidence="2">NBRC 15456</strain>
    </source>
</reference>
<protein>
    <recommendedName>
        <fullName evidence="3">Pentapeptide repeat-containing protein</fullName>
    </recommendedName>
</protein>
<accession>A0ABQ3TD79</accession>
<proteinExistence type="predicted"/>
<gene>
    <name evidence="1" type="ORF">Sspor_39300</name>
</gene>
<evidence type="ECO:0000313" key="1">
    <source>
        <dbReference type="EMBL" id="GHI78369.1"/>
    </source>
</evidence>